<dbReference type="Gene3D" id="2.40.30.70">
    <property type="entry name" value="YaeB-like"/>
    <property type="match status" value="1"/>
</dbReference>
<organism evidence="4">
    <name type="scientific">Calcidiscus leptoporus</name>
    <dbReference type="NCBI Taxonomy" id="127549"/>
    <lineage>
        <taxon>Eukaryota</taxon>
        <taxon>Haptista</taxon>
        <taxon>Haptophyta</taxon>
        <taxon>Prymnesiophyceae</taxon>
        <taxon>Coccolithales</taxon>
        <taxon>Calcidiscaceae</taxon>
        <taxon>Calcidiscus</taxon>
    </lineage>
</organism>
<dbReference type="InterPro" id="IPR023370">
    <property type="entry name" value="TrmO-like_N"/>
</dbReference>
<dbReference type="CDD" id="cd09281">
    <property type="entry name" value="UPF0066"/>
    <property type="match status" value="1"/>
</dbReference>
<dbReference type="Pfam" id="PF01980">
    <property type="entry name" value="TrmO_N"/>
    <property type="match status" value="1"/>
</dbReference>
<sequence length="201" mass="22485">MCGLEQFSHVWLIYHFHENTNAVKQQQQQHVKAKVHPPALGGKSIGLFATRTPHRPNPIGLSVARLLEVHSNGTLIVGGADLIDGTPILDIKPYLRHDIQTEASVPEWCEAATAASLIREVRWTAAAEASLLSALPSLRFYSQFSDVRKAIQQVLCLDIRSVHQGRGNAADGQRFVVRFDKLELVFHTYEAHVEVERCDLY</sequence>
<evidence type="ECO:0000256" key="1">
    <source>
        <dbReference type="ARBA" id="ARBA00022691"/>
    </source>
</evidence>
<proteinExistence type="inferred from homology"/>
<dbReference type="InterPro" id="IPR036414">
    <property type="entry name" value="YaeB_N_sf"/>
</dbReference>
<keyword evidence="1" id="KW-0949">S-adenosyl-L-methionine</keyword>
<evidence type="ECO:0000313" key="4">
    <source>
        <dbReference type="EMBL" id="CAD8550889.1"/>
    </source>
</evidence>
<protein>
    <recommendedName>
        <fullName evidence="3">TsaA-like domain-containing protein</fullName>
    </recommendedName>
</protein>
<dbReference type="PROSITE" id="PS51668">
    <property type="entry name" value="TSAA_2"/>
    <property type="match status" value="1"/>
</dbReference>
<gene>
    <name evidence="4" type="ORF">CLEP1334_LOCUS26179</name>
</gene>
<dbReference type="EMBL" id="HBER01052357">
    <property type="protein sequence ID" value="CAD8550889.1"/>
    <property type="molecule type" value="Transcribed_RNA"/>
</dbReference>
<dbReference type="InterPro" id="IPR036413">
    <property type="entry name" value="YaeB-like_sf"/>
</dbReference>
<comment type="similarity">
    <text evidence="2">Belongs to the tRNA methyltransferase O family.</text>
</comment>
<feature type="domain" description="TsaA-like" evidence="3">
    <location>
        <begin position="1"/>
        <end position="103"/>
    </location>
</feature>
<accession>A0A7S0JHN4</accession>
<dbReference type="PANTHER" id="PTHR12818:SF0">
    <property type="entry name" value="TRNA (ADENINE(37)-N6)-METHYLTRANSFERASE"/>
    <property type="match status" value="1"/>
</dbReference>
<dbReference type="Gene3D" id="3.30.2310.10">
    <property type="entry name" value="YaeB-like"/>
    <property type="match status" value="1"/>
</dbReference>
<name>A0A7S0JHN4_9EUKA</name>
<dbReference type="AlphaFoldDB" id="A0A7S0JHN4"/>
<dbReference type="InterPro" id="IPR040372">
    <property type="entry name" value="YaeB-like"/>
</dbReference>
<dbReference type="PANTHER" id="PTHR12818">
    <property type="entry name" value="TRNA (ADENINE(37)-N6)-METHYLTRANSFERASE"/>
    <property type="match status" value="1"/>
</dbReference>
<evidence type="ECO:0000256" key="2">
    <source>
        <dbReference type="ARBA" id="ARBA00033753"/>
    </source>
</evidence>
<reference evidence="4" key="1">
    <citation type="submission" date="2021-01" db="EMBL/GenBank/DDBJ databases">
        <authorList>
            <person name="Corre E."/>
            <person name="Pelletier E."/>
            <person name="Niang G."/>
            <person name="Scheremetjew M."/>
            <person name="Finn R."/>
            <person name="Kale V."/>
            <person name="Holt S."/>
            <person name="Cochrane G."/>
            <person name="Meng A."/>
            <person name="Brown T."/>
            <person name="Cohen L."/>
        </authorList>
    </citation>
    <scope>NUCLEOTIDE SEQUENCE</scope>
    <source>
        <strain evidence="4">RCC1130</strain>
    </source>
</reference>
<dbReference type="SUPFAM" id="SSF118196">
    <property type="entry name" value="YaeB-like"/>
    <property type="match status" value="1"/>
</dbReference>
<evidence type="ECO:0000259" key="3">
    <source>
        <dbReference type="PROSITE" id="PS51668"/>
    </source>
</evidence>